<dbReference type="AlphaFoldDB" id="A0A212LES1"/>
<dbReference type="Pfam" id="PF00724">
    <property type="entry name" value="Oxidored_FMN"/>
    <property type="match status" value="1"/>
</dbReference>
<dbReference type="Gene3D" id="3.20.20.70">
    <property type="entry name" value="Aldolase class I"/>
    <property type="match status" value="1"/>
</dbReference>
<keyword evidence="6" id="KW-0479">Metal-binding</keyword>
<evidence type="ECO:0000256" key="1">
    <source>
        <dbReference type="ARBA" id="ARBA00001917"/>
    </source>
</evidence>
<dbReference type="CDD" id="cd02803">
    <property type="entry name" value="OYE_like_FMN_family"/>
    <property type="match status" value="1"/>
</dbReference>
<dbReference type="GO" id="GO:0051536">
    <property type="term" value="F:iron-sulfur cluster binding"/>
    <property type="evidence" value="ECO:0007669"/>
    <property type="project" value="UniProtKB-KW"/>
</dbReference>
<keyword evidence="4" id="KW-0285">Flavoprotein</keyword>
<evidence type="ECO:0000256" key="7">
    <source>
        <dbReference type="ARBA" id="ARBA00023002"/>
    </source>
</evidence>
<dbReference type="InterPro" id="IPR001155">
    <property type="entry name" value="OxRdtase_FMN_N"/>
</dbReference>
<proteinExistence type="inferred from homology"/>
<accession>A0A212LES1</accession>
<dbReference type="PRINTS" id="PR00368">
    <property type="entry name" value="FADPNR"/>
</dbReference>
<comment type="cofactor">
    <cofactor evidence="2">
        <name>[4Fe-4S] cluster</name>
        <dbReference type="ChEBI" id="CHEBI:49883"/>
    </cofactor>
</comment>
<name>A0A212LES1_9HYPH</name>
<dbReference type="RefSeq" id="WP_288196315.1">
    <property type="nucleotide sequence ID" value="NZ_LT608334.1"/>
</dbReference>
<dbReference type="PANTHER" id="PTHR42917:SF2">
    <property type="entry name" value="2,4-DIENOYL-COA REDUCTASE [(2E)-ENOYL-COA-PRODUCING]"/>
    <property type="match status" value="1"/>
</dbReference>
<evidence type="ECO:0000313" key="12">
    <source>
        <dbReference type="EMBL" id="SCM76054.1"/>
    </source>
</evidence>
<dbReference type="InterPro" id="IPR051793">
    <property type="entry name" value="NADH:flavin_oxidoreductase"/>
</dbReference>
<evidence type="ECO:0000259" key="10">
    <source>
        <dbReference type="Pfam" id="PF00724"/>
    </source>
</evidence>
<dbReference type="GO" id="GO:0016491">
    <property type="term" value="F:oxidoreductase activity"/>
    <property type="evidence" value="ECO:0007669"/>
    <property type="project" value="UniProtKB-KW"/>
</dbReference>
<evidence type="ECO:0000256" key="4">
    <source>
        <dbReference type="ARBA" id="ARBA00022630"/>
    </source>
</evidence>
<comment type="cofactor">
    <cofactor evidence="1">
        <name>FMN</name>
        <dbReference type="ChEBI" id="CHEBI:58210"/>
    </cofactor>
</comment>
<dbReference type="GO" id="GO:0010181">
    <property type="term" value="F:FMN binding"/>
    <property type="evidence" value="ECO:0007669"/>
    <property type="project" value="InterPro"/>
</dbReference>
<dbReference type="Gene3D" id="3.40.50.720">
    <property type="entry name" value="NAD(P)-binding Rossmann-like Domain"/>
    <property type="match status" value="1"/>
</dbReference>
<evidence type="ECO:0000259" key="11">
    <source>
        <dbReference type="Pfam" id="PF07992"/>
    </source>
</evidence>
<dbReference type="EMBL" id="FMJD01000007">
    <property type="protein sequence ID" value="SCM76054.1"/>
    <property type="molecule type" value="Genomic_DNA"/>
</dbReference>
<dbReference type="InterPro" id="IPR013785">
    <property type="entry name" value="Aldolase_TIM"/>
</dbReference>
<evidence type="ECO:0000256" key="8">
    <source>
        <dbReference type="ARBA" id="ARBA00023004"/>
    </source>
</evidence>
<dbReference type="Pfam" id="PF07992">
    <property type="entry name" value="Pyr_redox_2"/>
    <property type="match status" value="1"/>
</dbReference>
<keyword evidence="7" id="KW-0560">Oxidoreductase</keyword>
<sequence length="654" mass="71186">MTIPFPHIFTPLTIKKTTFKNRVFAPPVTTSRCVVDGAPTQEAIDQYEGRSRGGFAQVTITESFVDFDYAARHEHGLDIVSPGLTVHHLESVHILTDAIQAHGAVASIQLNHAGNTNHPALLGGRNPIGPSAMLRPDGVQVDEMDEEMIHHVADNFAVACASAQALGFDMAMLHGGHGWLLSQFTSPLSNKRTDKWGGSLENRARFARLVLDKVRQQVGEDFLIEYRVSGDERTPGGMQIDETVEFCKMIEDKVDLIHVTSGMYFNHVESKAFSSMYHDHGCNLDLAIPIKKAVKVPVVSVGGYNDPAHIERVLADGLVDAIALGRQQFADPEFVNKALTGRADEIAPCLRCSCFNPLPPDPNKRPSAPPFLCTVNPRSGRELRLRWAPPPRKAKNVLVVGGGVGGLYASITAAERGHKVLLAEKTDKLGGTLWFTEVDPHKNDFRRYRDSLVTRAQRAGVDFAFNTEVTAGYIADKNPDAVICAAGSVPAVPPIKGIDHASHALLAYADFDKIGRRVVMIGGGLTGSEIALYLAERGKEVHIVEVRGDLAIEGNDSHRRALLPLMRKTPGLSWSLDTTVAEVTPEGVMLRTADGAQTLRAADTVLFATGMKARRDVVDALRNSVPWFVPVGDCKRPRFILDAVYEGMSAAMDL</sequence>
<dbReference type="SUPFAM" id="SSF51905">
    <property type="entry name" value="FAD/NAD(P)-binding domain"/>
    <property type="match status" value="1"/>
</dbReference>
<evidence type="ECO:0000256" key="3">
    <source>
        <dbReference type="ARBA" id="ARBA00011048"/>
    </source>
</evidence>
<dbReference type="GO" id="GO:0046872">
    <property type="term" value="F:metal ion binding"/>
    <property type="evidence" value="ECO:0007669"/>
    <property type="project" value="UniProtKB-KW"/>
</dbReference>
<protein>
    <submittedName>
        <fullName evidence="12">NADH:flavin oxidoreductases, Old Yellow Enzyme family</fullName>
    </submittedName>
</protein>
<comment type="similarity">
    <text evidence="3">In the N-terminal section; belongs to the NADH:flavin oxidoreductase/NADH oxidase family.</text>
</comment>
<dbReference type="PANTHER" id="PTHR42917">
    <property type="entry name" value="2,4-DIENOYL-COA REDUCTASE"/>
    <property type="match status" value="1"/>
</dbReference>
<dbReference type="InterPro" id="IPR036188">
    <property type="entry name" value="FAD/NAD-bd_sf"/>
</dbReference>
<keyword evidence="5" id="KW-0288">FMN</keyword>
<feature type="domain" description="NADH:flavin oxidoreductase/NADH oxidase N-terminal" evidence="10">
    <location>
        <begin position="8"/>
        <end position="345"/>
    </location>
</feature>
<dbReference type="InterPro" id="IPR023753">
    <property type="entry name" value="FAD/NAD-binding_dom"/>
</dbReference>
<gene>
    <name evidence="12" type="ORF">KL86PLE_30501</name>
</gene>
<organism evidence="12">
    <name type="scientific">uncultured Pleomorphomonas sp</name>
    <dbReference type="NCBI Taxonomy" id="442121"/>
    <lineage>
        <taxon>Bacteria</taxon>
        <taxon>Pseudomonadati</taxon>
        <taxon>Pseudomonadota</taxon>
        <taxon>Alphaproteobacteria</taxon>
        <taxon>Hyphomicrobiales</taxon>
        <taxon>Pleomorphomonadaceae</taxon>
        <taxon>Pleomorphomonas</taxon>
        <taxon>environmental samples</taxon>
    </lineage>
</organism>
<evidence type="ECO:0000256" key="5">
    <source>
        <dbReference type="ARBA" id="ARBA00022643"/>
    </source>
</evidence>
<dbReference type="SUPFAM" id="SSF51395">
    <property type="entry name" value="FMN-linked oxidoreductases"/>
    <property type="match status" value="1"/>
</dbReference>
<dbReference type="Gene3D" id="3.50.50.60">
    <property type="entry name" value="FAD/NAD(P)-binding domain"/>
    <property type="match status" value="1"/>
</dbReference>
<reference evidence="12" key="1">
    <citation type="submission" date="2016-08" db="EMBL/GenBank/DDBJ databases">
        <authorList>
            <person name="Seilhamer J.J."/>
        </authorList>
    </citation>
    <scope>NUCLEOTIDE SEQUENCE</scope>
    <source>
        <strain evidence="12">86</strain>
    </source>
</reference>
<evidence type="ECO:0000256" key="6">
    <source>
        <dbReference type="ARBA" id="ARBA00022723"/>
    </source>
</evidence>
<evidence type="ECO:0000256" key="9">
    <source>
        <dbReference type="ARBA" id="ARBA00023014"/>
    </source>
</evidence>
<evidence type="ECO:0000256" key="2">
    <source>
        <dbReference type="ARBA" id="ARBA00001966"/>
    </source>
</evidence>
<keyword evidence="8" id="KW-0408">Iron</keyword>
<keyword evidence="9" id="KW-0411">Iron-sulfur</keyword>
<feature type="domain" description="FAD/NAD(P)-binding" evidence="11">
    <location>
        <begin position="396"/>
        <end position="618"/>
    </location>
</feature>